<keyword evidence="2" id="KW-1185">Reference proteome</keyword>
<accession>A0ABN6T6M7</accession>
<evidence type="ECO:0000313" key="2">
    <source>
        <dbReference type="Proteomes" id="UP001163336"/>
    </source>
</evidence>
<reference evidence="1" key="1">
    <citation type="submission" date="2022-11" db="EMBL/GenBank/DDBJ databases">
        <title>Isolation and characterization of PLA-degrading bacterium Massilia sp. from Antarctic soil.</title>
        <authorList>
            <person name="Sato K."/>
            <person name="Gomez-Fuentes C."/>
            <person name="Ahmad S.A."/>
            <person name="Zulkharnain A."/>
        </authorList>
    </citation>
    <scope>NUCLEOTIDE SEQUENCE</scope>
    <source>
        <strain evidence="1">N-3</strain>
    </source>
</reference>
<dbReference type="InterPro" id="IPR010732">
    <property type="entry name" value="T6SS_TssG-like"/>
</dbReference>
<dbReference type="NCBIfam" id="TIGR03347">
    <property type="entry name" value="VI_chp_1"/>
    <property type="match status" value="1"/>
</dbReference>
<sequence length="362" mass="40327">MPAPQRRFEPAVIERLFREPYRFEYVQAVRMLELWLRRRGKPSRELVAHYLRFQNSVSLGFPASQLEAIQAEPRDIDTGPAALAAALQEGRLAYVRLTPSFMGLLGGQGVLPLHYTERIAEHQSLEKGEPEAEGARAFLDTFSNRTLALFYGAWRKYRLALQYQLDGQDAFLPLLLSLAGLGSGALRRRLAGTEDGAVLDESIAYFAGVMRQRPASSVQLGRVLSEYFGQRIHAEQFVGCWYDVPPSQQTILGSDNAVLGAGAIAGARVWQRDLRLRLVVGPLDRAGFNDFLPGGLAARALRSMLAMFTGLSLEYEVELVLLAADVRNVRLEGDTGRLGWDAYLVEGLQTADRRDVRYELSL</sequence>
<organism evidence="1 2">
    <name type="scientific">Massilia varians</name>
    <dbReference type="NCBI Taxonomy" id="457921"/>
    <lineage>
        <taxon>Bacteria</taxon>
        <taxon>Pseudomonadati</taxon>
        <taxon>Pseudomonadota</taxon>
        <taxon>Betaproteobacteria</taxon>
        <taxon>Burkholderiales</taxon>
        <taxon>Oxalobacteraceae</taxon>
        <taxon>Telluria group</taxon>
        <taxon>Massilia</taxon>
    </lineage>
</organism>
<name>A0ABN6T6M7_9BURK</name>
<dbReference type="PANTHER" id="PTHR35564">
    <property type="match status" value="1"/>
</dbReference>
<dbReference type="PANTHER" id="PTHR35564:SF4">
    <property type="entry name" value="CYTOPLASMIC PROTEIN"/>
    <property type="match status" value="1"/>
</dbReference>
<protein>
    <recommendedName>
        <fullName evidence="3">Type VI secretion protein</fullName>
    </recommendedName>
</protein>
<dbReference type="Pfam" id="PF06996">
    <property type="entry name" value="T6SS_TssG"/>
    <property type="match status" value="1"/>
</dbReference>
<evidence type="ECO:0008006" key="3">
    <source>
        <dbReference type="Google" id="ProtNLM"/>
    </source>
</evidence>
<gene>
    <name evidence="1" type="ORF">MasN3_02290</name>
</gene>
<proteinExistence type="predicted"/>
<dbReference type="Proteomes" id="UP001163336">
    <property type="component" value="Chromosome"/>
</dbReference>
<dbReference type="RefSeq" id="WP_281911588.1">
    <property type="nucleotide sequence ID" value="NZ_AP026966.1"/>
</dbReference>
<evidence type="ECO:0000313" key="1">
    <source>
        <dbReference type="EMBL" id="BDT56735.1"/>
    </source>
</evidence>
<dbReference type="EMBL" id="AP026966">
    <property type="protein sequence ID" value="BDT56735.1"/>
    <property type="molecule type" value="Genomic_DNA"/>
</dbReference>